<dbReference type="InterPro" id="IPR002492">
    <property type="entry name" value="Transposase_Tc1-like"/>
</dbReference>
<dbReference type="PANTHER" id="PTHR23022">
    <property type="entry name" value="TRANSPOSABLE ELEMENT-RELATED"/>
    <property type="match status" value="1"/>
</dbReference>
<sequence>MLLKILPRTYSLRLTLRERVLRDDLELWIGNYTARSRYELLEPKNNMKNDYITELFKIHERFDILKKCGSSCTLYDDGRSVRYIANVMNMARSTTHEAIKRYRETLEYTRRPSSCRPRATNPNEDRYMVLRVLRERNLPATSVAQQFVNMHGRPISAKTVRRRLKASGLISSRPATGPRLLRMHRVERLCFANDHRDWRNGQWSCVLFTDESRFNLCSPDGRERVWRRRRERFSQCCISENVPYGGGGVMVWAGVCTDARTEFVFVENGRLTADRYINECLADHVVPFGQFVGDNFVLMHDNAQPHIAHAVGDYLQEVGIHVLPWPARSPDMNPNEHVWDMLGRRVKNRRPRPESLQELRRALGEEWELIPQEEIGNQIESMPRRMDAVIQARRGCKLLNHLLIKIRYVEYADIVYVYGLYDGSSLRAVAEYERRFPNRRVPYRRVFTV</sequence>
<comment type="caution">
    <text evidence="4">The sequence shown here is derived from an EMBL/GenBank/DDBJ whole genome shotgun (WGS) entry which is preliminary data.</text>
</comment>
<feature type="domain" description="Transposase Tc1-like" evidence="2">
    <location>
        <begin position="125"/>
        <end position="197"/>
    </location>
</feature>
<gene>
    <name evidence="4" type="ORF">ANN_27264</name>
</gene>
<dbReference type="EMBL" id="JAJSOF020000040">
    <property type="protein sequence ID" value="KAJ4426450.1"/>
    <property type="molecule type" value="Genomic_DNA"/>
</dbReference>
<comment type="subcellular location">
    <subcellularLocation>
        <location evidence="1">Nucleus</location>
    </subcellularLocation>
</comment>
<reference evidence="4 5" key="1">
    <citation type="journal article" date="2022" name="Allergy">
        <title>Genome assembly and annotation of Periplaneta americana reveal a comprehensive cockroach allergen profile.</title>
        <authorList>
            <person name="Wang L."/>
            <person name="Xiong Q."/>
            <person name="Saelim N."/>
            <person name="Wang L."/>
            <person name="Nong W."/>
            <person name="Wan A.T."/>
            <person name="Shi M."/>
            <person name="Liu X."/>
            <person name="Cao Q."/>
            <person name="Hui J.H.L."/>
            <person name="Sookrung N."/>
            <person name="Leung T.F."/>
            <person name="Tungtrongchitr A."/>
            <person name="Tsui S.K.W."/>
        </authorList>
    </citation>
    <scope>NUCLEOTIDE SEQUENCE [LARGE SCALE GENOMIC DNA]</scope>
    <source>
        <strain evidence="4">PWHHKU_190912</strain>
    </source>
</reference>
<accession>A0ABQ8RY40</accession>
<keyword evidence="5" id="KW-1185">Reference proteome</keyword>
<dbReference type="Gene3D" id="3.30.420.10">
    <property type="entry name" value="Ribonuclease H-like superfamily/Ribonuclease H"/>
    <property type="match status" value="1"/>
</dbReference>
<dbReference type="Pfam" id="PF13358">
    <property type="entry name" value="DDE_3"/>
    <property type="match status" value="1"/>
</dbReference>
<dbReference type="SUPFAM" id="SSF46689">
    <property type="entry name" value="Homeodomain-like"/>
    <property type="match status" value="1"/>
</dbReference>
<evidence type="ECO:0008006" key="6">
    <source>
        <dbReference type="Google" id="ProtNLM"/>
    </source>
</evidence>
<dbReference type="Proteomes" id="UP001148838">
    <property type="component" value="Unassembled WGS sequence"/>
</dbReference>
<feature type="domain" description="Tc1-like transposase DDE" evidence="3">
    <location>
        <begin position="206"/>
        <end position="354"/>
    </location>
</feature>
<evidence type="ECO:0000259" key="3">
    <source>
        <dbReference type="Pfam" id="PF13358"/>
    </source>
</evidence>
<evidence type="ECO:0000256" key="1">
    <source>
        <dbReference type="ARBA" id="ARBA00004123"/>
    </source>
</evidence>
<dbReference type="InterPro" id="IPR009057">
    <property type="entry name" value="Homeodomain-like_sf"/>
</dbReference>
<evidence type="ECO:0000313" key="5">
    <source>
        <dbReference type="Proteomes" id="UP001148838"/>
    </source>
</evidence>
<evidence type="ECO:0000259" key="2">
    <source>
        <dbReference type="Pfam" id="PF01498"/>
    </source>
</evidence>
<proteinExistence type="predicted"/>
<evidence type="ECO:0000313" key="4">
    <source>
        <dbReference type="EMBL" id="KAJ4426450.1"/>
    </source>
</evidence>
<dbReference type="PANTHER" id="PTHR23022:SF135">
    <property type="entry name" value="SI:DKEY-77F5.3"/>
    <property type="match status" value="1"/>
</dbReference>
<organism evidence="4 5">
    <name type="scientific">Periplaneta americana</name>
    <name type="common">American cockroach</name>
    <name type="synonym">Blatta americana</name>
    <dbReference type="NCBI Taxonomy" id="6978"/>
    <lineage>
        <taxon>Eukaryota</taxon>
        <taxon>Metazoa</taxon>
        <taxon>Ecdysozoa</taxon>
        <taxon>Arthropoda</taxon>
        <taxon>Hexapoda</taxon>
        <taxon>Insecta</taxon>
        <taxon>Pterygota</taxon>
        <taxon>Neoptera</taxon>
        <taxon>Polyneoptera</taxon>
        <taxon>Dictyoptera</taxon>
        <taxon>Blattodea</taxon>
        <taxon>Blattoidea</taxon>
        <taxon>Blattidae</taxon>
        <taxon>Blattinae</taxon>
        <taxon>Periplaneta</taxon>
    </lineage>
</organism>
<name>A0ABQ8RY40_PERAM</name>
<dbReference type="InterPro" id="IPR038717">
    <property type="entry name" value="Tc1-like_DDE_dom"/>
</dbReference>
<dbReference type="Pfam" id="PF01498">
    <property type="entry name" value="HTH_Tnp_Tc3_2"/>
    <property type="match status" value="1"/>
</dbReference>
<dbReference type="InterPro" id="IPR052338">
    <property type="entry name" value="Transposase_5"/>
</dbReference>
<dbReference type="InterPro" id="IPR036397">
    <property type="entry name" value="RNaseH_sf"/>
</dbReference>
<protein>
    <recommendedName>
        <fullName evidence="6">Transposase</fullName>
    </recommendedName>
</protein>